<dbReference type="PANTHER" id="PTHR42791">
    <property type="entry name" value="GNAT FAMILY ACETYLTRANSFERASE"/>
    <property type="match status" value="1"/>
</dbReference>
<dbReference type="PANTHER" id="PTHR42791:SF2">
    <property type="entry name" value="N-ACETYLTRANSFERASE DOMAIN-CONTAINING PROTEIN"/>
    <property type="match status" value="1"/>
</dbReference>
<reference evidence="2 3" key="1">
    <citation type="submission" date="2024-03" db="EMBL/GenBank/DDBJ databases">
        <title>A high-quality draft genome sequence of Diaporthe vaccinii, a causative agent of upright dieback and viscid rot disease in cranberry plants.</title>
        <authorList>
            <person name="Sarrasin M."/>
            <person name="Lang B.F."/>
            <person name="Burger G."/>
        </authorList>
    </citation>
    <scope>NUCLEOTIDE SEQUENCE [LARGE SCALE GENOMIC DNA]</scope>
    <source>
        <strain evidence="2 3">IS7</strain>
    </source>
</reference>
<evidence type="ECO:0000256" key="1">
    <source>
        <dbReference type="SAM" id="MobiDB-lite"/>
    </source>
</evidence>
<dbReference type="Proteomes" id="UP001600888">
    <property type="component" value="Unassembled WGS sequence"/>
</dbReference>
<name>A0ABR4F2Z6_9PEZI</name>
<comment type="caution">
    <text evidence="2">The sequence shown here is derived from an EMBL/GenBank/DDBJ whole genome shotgun (WGS) entry which is preliminary data.</text>
</comment>
<dbReference type="InterPro" id="IPR052523">
    <property type="entry name" value="Trichothecene_AcTrans"/>
</dbReference>
<proteinExistence type="predicted"/>
<accession>A0ABR4F2Z6</accession>
<dbReference type="EMBL" id="JBAWTH010000014">
    <property type="protein sequence ID" value="KAL2289069.1"/>
    <property type="molecule type" value="Genomic_DNA"/>
</dbReference>
<protein>
    <recommendedName>
        <fullName evidence="4">N-acetyltransferase domain-containing protein</fullName>
    </recommendedName>
</protein>
<dbReference type="Gene3D" id="3.40.630.30">
    <property type="match status" value="1"/>
</dbReference>
<evidence type="ECO:0000313" key="2">
    <source>
        <dbReference type="EMBL" id="KAL2289069.1"/>
    </source>
</evidence>
<organism evidence="2 3">
    <name type="scientific">Diaporthe vaccinii</name>
    <dbReference type="NCBI Taxonomy" id="105482"/>
    <lineage>
        <taxon>Eukaryota</taxon>
        <taxon>Fungi</taxon>
        <taxon>Dikarya</taxon>
        <taxon>Ascomycota</taxon>
        <taxon>Pezizomycotina</taxon>
        <taxon>Sordariomycetes</taxon>
        <taxon>Sordariomycetidae</taxon>
        <taxon>Diaporthales</taxon>
        <taxon>Diaporthaceae</taxon>
        <taxon>Diaporthe</taxon>
        <taxon>Diaporthe eres species complex</taxon>
    </lineage>
</organism>
<evidence type="ECO:0008006" key="4">
    <source>
        <dbReference type="Google" id="ProtNLM"/>
    </source>
</evidence>
<keyword evidence="3" id="KW-1185">Reference proteome</keyword>
<gene>
    <name evidence="2" type="ORF">FJTKL_02897</name>
</gene>
<feature type="region of interest" description="Disordered" evidence="1">
    <location>
        <begin position="112"/>
        <end position="144"/>
    </location>
</feature>
<dbReference type="SUPFAM" id="SSF55729">
    <property type="entry name" value="Acyl-CoA N-acyltransferases (Nat)"/>
    <property type="match status" value="1"/>
</dbReference>
<sequence>MALPFPLPAGLHADFTMSRTTEADAERIAEIYYAAFQTDPGNTYWWSADTPAMMEWMVRRIRRKMADRSVRHFKVVEARTGDMVAFARWDVPQGSHAFGEWVGGDEVNGSGELDVSGLVEGEGEPNGEAPEPLTGGVDAPHSSASAALDIPRGADPELCRGFFDGLSHMSSKWMGQDMLGLSLISTSTKYCKRGAAKALIVPMLKIADAEGVKTYLEATPAGKPIYEKLGFREVDSLEFNLDELTKDRHGVYKLCIMIRDPVKQ</sequence>
<evidence type="ECO:0000313" key="3">
    <source>
        <dbReference type="Proteomes" id="UP001600888"/>
    </source>
</evidence>
<dbReference type="InterPro" id="IPR016181">
    <property type="entry name" value="Acyl_CoA_acyltransferase"/>
</dbReference>